<evidence type="ECO:0000256" key="1">
    <source>
        <dbReference type="ARBA" id="ARBA00022741"/>
    </source>
</evidence>
<dbReference type="SUPFAM" id="SSF52540">
    <property type="entry name" value="P-loop containing nucleoside triphosphate hydrolases"/>
    <property type="match status" value="1"/>
</dbReference>
<dbReference type="SUPFAM" id="SSF53335">
    <property type="entry name" value="S-adenosyl-L-methionine-dependent methyltransferases"/>
    <property type="match status" value="1"/>
</dbReference>
<evidence type="ECO:0000256" key="2">
    <source>
        <dbReference type="ARBA" id="ARBA00023134"/>
    </source>
</evidence>
<dbReference type="InterPro" id="IPR027417">
    <property type="entry name" value="P-loop_NTPase"/>
</dbReference>
<evidence type="ECO:0000313" key="7">
    <source>
        <dbReference type="Proteomes" id="UP001141327"/>
    </source>
</evidence>
<proteinExistence type="predicted"/>
<keyword evidence="6" id="KW-0648">Protein biosynthesis</keyword>
<dbReference type="PROSITE" id="PS51722">
    <property type="entry name" value="G_TR_2"/>
    <property type="match status" value="1"/>
</dbReference>
<accession>A0ABQ8UQ44</accession>
<reference evidence="6" key="1">
    <citation type="journal article" date="2022" name="bioRxiv">
        <title>Genomics of Preaxostyla Flagellates Illuminates Evolutionary Transitions and the Path Towards Mitochondrial Loss.</title>
        <authorList>
            <person name="Novak L.V.F."/>
            <person name="Treitli S.C."/>
            <person name="Pyrih J."/>
            <person name="Halakuc P."/>
            <person name="Pipaliya S.V."/>
            <person name="Vacek V."/>
            <person name="Brzon O."/>
            <person name="Soukal P."/>
            <person name="Eme L."/>
            <person name="Dacks J.B."/>
            <person name="Karnkowska A."/>
            <person name="Elias M."/>
            <person name="Hampl V."/>
        </authorList>
    </citation>
    <scope>NUCLEOTIDE SEQUENCE</scope>
    <source>
        <strain evidence="6">RCP-MX</strain>
    </source>
</reference>
<dbReference type="Gene3D" id="3.40.50.300">
    <property type="entry name" value="P-loop containing nucleotide triphosphate hydrolases"/>
    <property type="match status" value="1"/>
</dbReference>
<dbReference type="GO" id="GO:0003746">
    <property type="term" value="F:translation elongation factor activity"/>
    <property type="evidence" value="ECO:0007669"/>
    <property type="project" value="UniProtKB-KW"/>
</dbReference>
<evidence type="ECO:0000256" key="3">
    <source>
        <dbReference type="SAM" id="MobiDB-lite"/>
    </source>
</evidence>
<dbReference type="Gene3D" id="3.40.50.150">
    <property type="entry name" value="Vaccinia Virus protein VP39"/>
    <property type="match status" value="1"/>
</dbReference>
<dbReference type="EMBL" id="JAPMOS010000018">
    <property type="protein sequence ID" value="KAJ4459665.1"/>
    <property type="molecule type" value="Genomic_DNA"/>
</dbReference>
<feature type="compositionally biased region" description="Pro residues" evidence="3">
    <location>
        <begin position="832"/>
        <end position="843"/>
    </location>
</feature>
<dbReference type="PRINTS" id="PR00315">
    <property type="entry name" value="ELONGATNFCT"/>
</dbReference>
<sequence>MIRLTCMLSLIVVLSVLLKILLSPSDDGAEIFGAPRPRHIFLDLGANIGDTTSGFLGLTPPLSPEFEEPLFQFRNLSSFWEVHLFEGNPRFLLRLKALQRTLREKHSLIIHCPVAVSAASQPSVPFYLDEVNPRENYWGSSLFRSHPNVGRTVQVPAVGLSSFFREIGATKNDLILVKMDIEGAEYDVLKEILLDGSWQLISHLFLKFHYFEPGSQDRAAALRWIFQNTTLHLHNWIEEHYKGHPAGAGISPLGWNPLSFLRKMARGYFDDVPDEILAIIFTFLTRNAHSNCKKVSKRFLIVGLQTKPKGIHVNVAFLGHVDCGKSTLVGHLAHLLGVLDPKTLESYERSAWEMGKASFKYAWFSDRTQTERERGITVQGRILPRVQLADGLSVSFVDLPGHRDFIKNFMRMLACADVHVLVVAAGMGEFEASFAPDGCARMHALISFAQNIHHQLAHRRGLAPPLVVALNKMDDRSINTGAGHAAQEIRFAEVTQELSELLVKFHGTRLSPGDLGEHAIPCVPISAWQGENLTSTHNLCPWSGQPPHPLLARPVERMLMYRGPSLLEAIVHRAGRLGEGAAMGPLLRSRQLVDAPVLDALRFQVLGTHPREPVLLGMVKSGEVHVGQVLRFVGVRLSGALLARTGMATQLVGWEQHRIEPSQNPVALTASVQAAGTEGRPVWLHMHEGRPIRPEILRRRRFDQTARHCAEVRARVASIQLDREAQSSAFSGDDVGLGLVDLAIRVAGCLHDPSRALTGLPSRSGCRCESCPGPIAQDYIAPGQEMLLHVQAGQAACRVVELLYRKGRRPASPRRPTPDEADQAVRGKGRPFPDPRPPAPPVRPDIRAKWRSNSFLELCGASTRERYELAGWAYAPRSIARGERGIIRLVITQPIFVDLWRYYAAPHGPTGVPTCGRGPSDVAASSPFGVFLLREGRSILGIGKVVAFD</sequence>
<keyword evidence="6" id="KW-0251">Elongation factor</keyword>
<keyword evidence="7" id="KW-1185">Reference proteome</keyword>
<dbReference type="Proteomes" id="UP001141327">
    <property type="component" value="Unassembled WGS sequence"/>
</dbReference>
<gene>
    <name evidence="6" type="ORF">PAPYR_4415</name>
</gene>
<evidence type="ECO:0000256" key="4">
    <source>
        <dbReference type="SAM" id="SignalP"/>
    </source>
</evidence>
<feature type="domain" description="Tr-type G" evidence="5">
    <location>
        <begin position="310"/>
        <end position="578"/>
    </location>
</feature>
<feature type="signal peptide" evidence="4">
    <location>
        <begin position="1"/>
        <end position="28"/>
    </location>
</feature>
<organism evidence="6 7">
    <name type="scientific">Paratrimastix pyriformis</name>
    <dbReference type="NCBI Taxonomy" id="342808"/>
    <lineage>
        <taxon>Eukaryota</taxon>
        <taxon>Metamonada</taxon>
        <taxon>Preaxostyla</taxon>
        <taxon>Paratrimastigidae</taxon>
        <taxon>Paratrimastix</taxon>
    </lineage>
</organism>
<name>A0ABQ8UQ44_9EUKA</name>
<feature type="chain" id="PRO_5045872808" evidence="4">
    <location>
        <begin position="29"/>
        <end position="949"/>
    </location>
</feature>
<comment type="caution">
    <text evidence="6">The sequence shown here is derived from an EMBL/GenBank/DDBJ whole genome shotgun (WGS) entry which is preliminary data.</text>
</comment>
<keyword evidence="2" id="KW-0342">GTP-binding</keyword>
<dbReference type="NCBIfam" id="TIGR01444">
    <property type="entry name" value="fkbM_fam"/>
    <property type="match status" value="1"/>
</dbReference>
<keyword evidence="4" id="KW-0732">Signal</keyword>
<dbReference type="InterPro" id="IPR006342">
    <property type="entry name" value="FkbM_mtfrase"/>
</dbReference>
<evidence type="ECO:0000313" key="6">
    <source>
        <dbReference type="EMBL" id="KAJ4459665.1"/>
    </source>
</evidence>
<feature type="region of interest" description="Disordered" evidence="3">
    <location>
        <begin position="808"/>
        <end position="845"/>
    </location>
</feature>
<dbReference type="Pfam" id="PF00009">
    <property type="entry name" value="GTP_EFTU"/>
    <property type="match status" value="1"/>
</dbReference>
<evidence type="ECO:0000259" key="5">
    <source>
        <dbReference type="PROSITE" id="PS51722"/>
    </source>
</evidence>
<dbReference type="InterPro" id="IPR050100">
    <property type="entry name" value="TRAFAC_GTPase_members"/>
</dbReference>
<dbReference type="Pfam" id="PF05050">
    <property type="entry name" value="Methyltransf_21"/>
    <property type="match status" value="1"/>
</dbReference>
<dbReference type="PANTHER" id="PTHR23115">
    <property type="entry name" value="TRANSLATION FACTOR"/>
    <property type="match status" value="1"/>
</dbReference>
<keyword evidence="1" id="KW-0547">Nucleotide-binding</keyword>
<dbReference type="InterPro" id="IPR000795">
    <property type="entry name" value="T_Tr_GTP-bd_dom"/>
</dbReference>
<dbReference type="InterPro" id="IPR029063">
    <property type="entry name" value="SAM-dependent_MTases_sf"/>
</dbReference>
<protein>
    <submittedName>
        <fullName evidence="6">Translational elongation factor EF-1 alpha</fullName>
    </submittedName>
</protein>